<gene>
    <name evidence="1" type="ORF">BECKLFY1418A_GA0070994_105815</name>
</gene>
<sequence>MVSISEIPDWFTQTTREIADIIKADDHHRATDMLEELSSQTRGYLSVTAVSDEMKMEMLGNIALRYRDLGDTEQEVLFLEDVYQLAQRDLRQSGIMALPDDIYKTAVDLLLLGVGYIKLNRKKEAKTKIDEAKRLFTEIEWDIDVQGILADKHVVYIGPDGGREPALEQLPDSPNLPKNTKRPCVLSYNFEDGGKCFIYYPSDSDPLSGAG</sequence>
<dbReference type="EMBL" id="CAADFH010000058">
    <property type="protein sequence ID" value="VFJ96351.1"/>
    <property type="molecule type" value="Genomic_DNA"/>
</dbReference>
<reference evidence="1" key="1">
    <citation type="submission" date="2019-02" db="EMBL/GenBank/DDBJ databases">
        <authorList>
            <person name="Gruber-Vodicka R. H."/>
            <person name="Seah K. B. B."/>
        </authorList>
    </citation>
    <scope>NUCLEOTIDE SEQUENCE</scope>
    <source>
        <strain evidence="1">BECK_M6</strain>
    </source>
</reference>
<proteinExistence type="predicted"/>
<organism evidence="1">
    <name type="scientific">Candidatus Kentrum sp. LFY</name>
    <dbReference type="NCBI Taxonomy" id="2126342"/>
    <lineage>
        <taxon>Bacteria</taxon>
        <taxon>Pseudomonadati</taxon>
        <taxon>Pseudomonadota</taxon>
        <taxon>Gammaproteobacteria</taxon>
        <taxon>Candidatus Kentrum</taxon>
    </lineage>
</organism>
<accession>A0A450UUW4</accession>
<dbReference type="AlphaFoldDB" id="A0A450UUW4"/>
<protein>
    <submittedName>
        <fullName evidence="1">Uncharacterized protein</fullName>
    </submittedName>
</protein>
<evidence type="ECO:0000313" key="1">
    <source>
        <dbReference type="EMBL" id="VFJ96351.1"/>
    </source>
</evidence>
<name>A0A450UUW4_9GAMM</name>